<dbReference type="Gene3D" id="3.30.420.40">
    <property type="match status" value="2"/>
</dbReference>
<reference evidence="4 5" key="1">
    <citation type="submission" date="2014-02" db="EMBL/GenBank/DDBJ databases">
        <title>The genome sequence of Colletotrichum salicis CBS 607.94.</title>
        <authorList>
            <person name="Baroncelli R."/>
            <person name="Thon M.R."/>
        </authorList>
    </citation>
    <scope>NUCLEOTIDE SEQUENCE [LARGE SCALE GENOMIC DNA]</scope>
    <source>
        <strain evidence="4 5">CBS 607.94</strain>
    </source>
</reference>
<feature type="compositionally biased region" description="Polar residues" evidence="2">
    <location>
        <begin position="60"/>
        <end position="70"/>
    </location>
</feature>
<dbReference type="PROSITE" id="PS01016">
    <property type="entry name" value="GLYCOPROTEASE"/>
    <property type="match status" value="1"/>
</dbReference>
<dbReference type="Pfam" id="PF00814">
    <property type="entry name" value="TsaD"/>
    <property type="match status" value="3"/>
</dbReference>
<dbReference type="SUPFAM" id="SSF53067">
    <property type="entry name" value="Actin-like ATPase domain"/>
    <property type="match status" value="1"/>
</dbReference>
<keyword evidence="1" id="KW-0496">Mitochondrion</keyword>
<protein>
    <recommendedName>
        <fullName evidence="3">Gcp-like domain-containing protein</fullName>
    </recommendedName>
</protein>
<dbReference type="InterPro" id="IPR017860">
    <property type="entry name" value="Peptidase_M22_CS"/>
</dbReference>
<evidence type="ECO:0000313" key="4">
    <source>
        <dbReference type="EMBL" id="KXH67215.1"/>
    </source>
</evidence>
<comment type="caution">
    <text evidence="4">The sequence shown here is derived from an EMBL/GenBank/DDBJ whole genome shotgun (WGS) entry which is preliminary data.</text>
</comment>
<dbReference type="HAMAP" id="MF_01445">
    <property type="entry name" value="TsaD"/>
    <property type="match status" value="1"/>
</dbReference>
<feature type="compositionally biased region" description="Acidic residues" evidence="2">
    <location>
        <begin position="298"/>
        <end position="314"/>
    </location>
</feature>
<dbReference type="STRING" id="1209931.A0A135V3J0"/>
<feature type="region of interest" description="Disordered" evidence="2">
    <location>
        <begin position="1183"/>
        <end position="1214"/>
    </location>
</feature>
<feature type="region of interest" description="Disordered" evidence="2">
    <location>
        <begin position="270"/>
        <end position="488"/>
    </location>
</feature>
<accession>A0A135V3J0</accession>
<feature type="compositionally biased region" description="Low complexity" evidence="2">
    <location>
        <begin position="428"/>
        <end position="437"/>
    </location>
</feature>
<keyword evidence="1" id="KW-0808">Transferase</keyword>
<gene>
    <name evidence="4" type="ORF">CSAL01_06164</name>
</gene>
<keyword evidence="5" id="KW-1185">Reference proteome</keyword>
<comment type="catalytic activity">
    <reaction evidence="1">
        <text>L-threonylcarbamoyladenylate + adenosine(37) in tRNA = N(6)-L-threonylcarbamoyladenosine(37) in tRNA + AMP + H(+)</text>
        <dbReference type="Rhea" id="RHEA:37059"/>
        <dbReference type="Rhea" id="RHEA-COMP:10162"/>
        <dbReference type="Rhea" id="RHEA-COMP:10163"/>
        <dbReference type="ChEBI" id="CHEBI:15378"/>
        <dbReference type="ChEBI" id="CHEBI:73682"/>
        <dbReference type="ChEBI" id="CHEBI:74411"/>
        <dbReference type="ChEBI" id="CHEBI:74418"/>
        <dbReference type="ChEBI" id="CHEBI:456215"/>
        <dbReference type="EC" id="2.3.1.234"/>
    </reaction>
</comment>
<comment type="similarity">
    <text evidence="1">Belongs to the KAE1 / TsaD family.</text>
</comment>
<evidence type="ECO:0000313" key="5">
    <source>
        <dbReference type="Proteomes" id="UP000070121"/>
    </source>
</evidence>
<comment type="subcellular location">
    <subcellularLocation>
        <location evidence="1">Mitochondrion</location>
    </subcellularLocation>
</comment>
<feature type="compositionally biased region" description="Pro residues" evidence="2">
    <location>
        <begin position="472"/>
        <end position="487"/>
    </location>
</feature>
<dbReference type="EMBL" id="JFFI01000527">
    <property type="protein sequence ID" value="KXH67215.1"/>
    <property type="molecule type" value="Genomic_DNA"/>
</dbReference>
<feature type="compositionally biased region" description="Polar residues" evidence="2">
    <location>
        <begin position="397"/>
        <end position="406"/>
    </location>
</feature>
<keyword evidence="1" id="KW-0012">Acyltransferase</keyword>
<dbReference type="InterPro" id="IPR043129">
    <property type="entry name" value="ATPase_NBD"/>
</dbReference>
<organism evidence="4 5">
    <name type="scientific">Colletotrichum salicis</name>
    <dbReference type="NCBI Taxonomy" id="1209931"/>
    <lineage>
        <taxon>Eukaryota</taxon>
        <taxon>Fungi</taxon>
        <taxon>Dikarya</taxon>
        <taxon>Ascomycota</taxon>
        <taxon>Pezizomycotina</taxon>
        <taxon>Sordariomycetes</taxon>
        <taxon>Hypocreomycetidae</taxon>
        <taxon>Glomerellales</taxon>
        <taxon>Glomerellaceae</taxon>
        <taxon>Colletotrichum</taxon>
        <taxon>Colletotrichum acutatum species complex</taxon>
    </lineage>
</organism>
<dbReference type="GO" id="GO:0061711">
    <property type="term" value="F:tRNA N(6)-L-threonylcarbamoyladenine synthase activity"/>
    <property type="evidence" value="ECO:0007669"/>
    <property type="project" value="UniProtKB-EC"/>
</dbReference>
<dbReference type="InterPro" id="IPR022450">
    <property type="entry name" value="TsaD"/>
</dbReference>
<comment type="cofactor">
    <cofactor evidence="1">
        <name>a divalent metal cation</name>
        <dbReference type="ChEBI" id="CHEBI:60240"/>
    </cofactor>
    <text evidence="1">Binds 1 divalent metal cation per subunit.</text>
</comment>
<feature type="domain" description="Gcp-like" evidence="3">
    <location>
        <begin position="1437"/>
        <end position="1547"/>
    </location>
</feature>
<dbReference type="GO" id="GO:0005739">
    <property type="term" value="C:mitochondrion"/>
    <property type="evidence" value="ECO:0007669"/>
    <property type="project" value="UniProtKB-SubCell"/>
</dbReference>
<dbReference type="PANTHER" id="PTHR11735">
    <property type="entry name" value="TRNA N6-ADENOSINE THREONYLCARBAMOYLTRANSFERASE"/>
    <property type="match status" value="1"/>
</dbReference>
<feature type="domain" description="Gcp-like" evidence="3">
    <location>
        <begin position="1309"/>
        <end position="1360"/>
    </location>
</feature>
<comment type="function">
    <text evidence="1">Required for the formation of a threonylcarbamoyl group on adenosine at position 37 (t(6)A37) in mitochondrial tRNAs that read codons beginning with adenine. Probably involved in the transfer of the threonylcarbamoyl moiety of threonylcarbamoyl-AMP (TC-AMP) to the N6 group of A37. Involved in mitochondrial genome maintenance.</text>
</comment>
<feature type="region of interest" description="Disordered" evidence="2">
    <location>
        <begin position="195"/>
        <end position="251"/>
    </location>
</feature>
<comment type="subunit">
    <text evidence="1">Homodimer.</text>
</comment>
<proteinExistence type="inferred from homology"/>
<feature type="region of interest" description="Disordered" evidence="2">
    <location>
        <begin position="1"/>
        <end position="70"/>
    </location>
</feature>
<dbReference type="OrthoDB" id="10259622at2759"/>
<feature type="domain" description="Gcp-like" evidence="3">
    <location>
        <begin position="1214"/>
        <end position="1291"/>
    </location>
</feature>
<feature type="region of interest" description="Disordered" evidence="2">
    <location>
        <begin position="130"/>
        <end position="176"/>
    </location>
</feature>
<feature type="compositionally biased region" description="Polar residues" evidence="2">
    <location>
        <begin position="210"/>
        <end position="251"/>
    </location>
</feature>
<keyword evidence="1" id="KW-0479">Metal-binding</keyword>
<feature type="compositionally biased region" description="Acidic residues" evidence="2">
    <location>
        <begin position="22"/>
        <end position="44"/>
    </location>
</feature>
<keyword evidence="1" id="KW-0819">tRNA processing</keyword>
<sequence length="1591" mass="173224">MSSNGATVPQRQPYDHRHDNEREDWEEWEDEEVATPIMDDDQELIMDKTAAPSPLRPNKPASTRYSQPRYSVQKLRRLKSRQRQKAQNAKAGIKVVTDMATLRQQQQSQPSRVLDLEQPKFVDAAALRALEGSPNSASVGNWNWLKMKKSDPNAKSPQSAGRSPLEQDLSPNDRPIVIGIALPSEMADREISPQTAVIETPHDLPPKYTNKPTTTGKPVTFTPLTPSQQRSVWSPDTPDTTSPFQSPHRTSSIYSQATGLGVGVGAGVAHDAPPVPAVPSTYKQQERVVSVVLKNRDDEDDDGDSPCTLFEEDGTASNRQKPTKAKEASKSPDSAATQTRGWWDHITTPFLERKSPVVPPQKSESQPVKSSAHDDWWSEKGARISASETKALEPTVFKSQEAQQVIVQRPGLPASPRPSPRNIEAPIVRVPTPRRTPSPLMDRRDPSPASSSRSATPRLQPRSEKTHLAEPSPAPSEQPPPYSPPPQQKAVRYRAVFPTGHPLQALYPPSPGPISPAINGTMSSQGGINMTDIPLTPAPRGNSPAPGQQGRLPERFAGTFVPPEHFLAAEGNGHRVERQRRRHEKEEIAARKAGGFWKGRGCIPASGCYGRSGREGRKRRRVCLGVCGASLFLSILIIVLCVALIPRNHASAPVDSIFLNLTNFPPMPTGVLSVVGPDNTAAVTGCSSPSTIWSCALPKEEQESVAPNRPNQPTFTMQIQWDNNTRNLWNVPNGEPPRPGSTSRKRQLNLGGIIARAGALIKRQNPVFTPDPAPPSFEEMYFLGNTTDGIMSDDKAGEPTPFYLSILKSASDTVGPNALGKRQSSGNSTDDFGIILPAPDLEADGTGAPAQLFPHAIQQPVRLYDRGLPTEHYGFYTYFKRTIYLKSVTTLNGTEGESNVPLDKDGGSRRSEAKFLVTWSQTRFLVQIWTRSANTTQLLATPGTMPYPVTIKTDTHGGESGEKFVWHWPVNDRQGIDTSTPKLLPNDIGFGGTTVNPRKDKNASFGGFDGGTGGCRCERCAGVLESQLGVEASPELLFSASRLSSYEAIPNTNVHTKTPSMCRHPLTILQRWRASSLLPHRTVHGNPAVTPASHVRPTPFRQRNQHQHQHRTLLTLAIETSCDDTCVALLSKDPGPLGRATLHFHRKITCDSTAYGGVYPPVALRSHDASLAPLIAEALSSLPPATEAESRSHDDGDVIQEGGQRGGRTLAREVGSLRNNTLTVAGTLRQKPDFVTVTRGPGMSANLASGLSTAKGLATAWQVPLLGVNHMQAHALTPRLVSALARQDPTISTASLSTSSPATPDTTAIKPEYPFLTLLVSGGHTQLVHSRSLTFHRILASSDNIAVGDALDKAARHILPPDMLASHGDVMYGALLEHFAFPDSFPPSTSPSYPPSQHDYDYKYTPPLRRVDEIAPYIAPPPCSWTLHPPLSTSRALSYEFNGLGSEVRRIATAKGDSMSLEERRTLARATMRLLFEHLATRIFLALAAEPELKDALKTLVVSGGVASNRFLMHVLRKMLDVRGFGHLEITAPPPALCTDNAAMIAWTGMEMYEAGWESLLSVHPERKWSIDPASEEGGILGVPGWRGREH</sequence>
<dbReference type="InterPro" id="IPR000905">
    <property type="entry name" value="Gcp-like_dom"/>
</dbReference>
<evidence type="ECO:0000256" key="1">
    <source>
        <dbReference type="HAMAP-Rule" id="MF_03179"/>
    </source>
</evidence>
<name>A0A135V3J0_9PEZI</name>
<dbReference type="GO" id="GO:0046872">
    <property type="term" value="F:metal ion binding"/>
    <property type="evidence" value="ECO:0007669"/>
    <property type="project" value="UniProtKB-KW"/>
</dbReference>
<evidence type="ECO:0000256" key="2">
    <source>
        <dbReference type="SAM" id="MobiDB-lite"/>
    </source>
</evidence>
<dbReference type="PANTHER" id="PTHR11735:SF6">
    <property type="entry name" value="TRNA N6-ADENOSINE THREONYLCARBAMOYLTRANSFERASE, MITOCHONDRIAL"/>
    <property type="match status" value="1"/>
</dbReference>
<dbReference type="GO" id="GO:0072670">
    <property type="term" value="P:mitochondrial tRNA threonylcarbamoyladenosine modification"/>
    <property type="evidence" value="ECO:0007669"/>
    <property type="project" value="TreeGrafter"/>
</dbReference>
<dbReference type="Proteomes" id="UP000070121">
    <property type="component" value="Unassembled WGS sequence"/>
</dbReference>
<feature type="compositionally biased region" description="Basic and acidic residues" evidence="2">
    <location>
        <begin position="371"/>
        <end position="382"/>
    </location>
</feature>
<feature type="compositionally biased region" description="Polar residues" evidence="2">
    <location>
        <begin position="1"/>
        <end position="10"/>
    </location>
</feature>
<feature type="compositionally biased region" description="Polar residues" evidence="2">
    <location>
        <begin position="331"/>
        <end position="340"/>
    </location>
</feature>
<evidence type="ECO:0000259" key="3">
    <source>
        <dbReference type="Pfam" id="PF00814"/>
    </source>
</evidence>